<gene>
    <name evidence="1" type="ORF">Poly41_70420</name>
</gene>
<organism evidence="1 2">
    <name type="scientific">Novipirellula artificiosorum</name>
    <dbReference type="NCBI Taxonomy" id="2528016"/>
    <lineage>
        <taxon>Bacteria</taxon>
        <taxon>Pseudomonadati</taxon>
        <taxon>Planctomycetota</taxon>
        <taxon>Planctomycetia</taxon>
        <taxon>Pirellulales</taxon>
        <taxon>Pirellulaceae</taxon>
        <taxon>Novipirellula</taxon>
    </lineage>
</organism>
<dbReference type="EMBL" id="SJPV01000036">
    <property type="protein sequence ID" value="TWU27923.1"/>
    <property type="molecule type" value="Genomic_DNA"/>
</dbReference>
<name>A0A5C6CSJ6_9BACT</name>
<reference evidence="1 2" key="1">
    <citation type="submission" date="2019-02" db="EMBL/GenBank/DDBJ databases">
        <title>Deep-cultivation of Planctomycetes and their phenomic and genomic characterization uncovers novel biology.</title>
        <authorList>
            <person name="Wiegand S."/>
            <person name="Jogler M."/>
            <person name="Boedeker C."/>
            <person name="Pinto D."/>
            <person name="Vollmers J."/>
            <person name="Rivas-Marin E."/>
            <person name="Kohn T."/>
            <person name="Peeters S.H."/>
            <person name="Heuer A."/>
            <person name="Rast P."/>
            <person name="Oberbeckmann S."/>
            <person name="Bunk B."/>
            <person name="Jeske O."/>
            <person name="Meyerdierks A."/>
            <person name="Storesund J.E."/>
            <person name="Kallscheuer N."/>
            <person name="Luecker S."/>
            <person name="Lage O.M."/>
            <person name="Pohl T."/>
            <person name="Merkel B.J."/>
            <person name="Hornburger P."/>
            <person name="Mueller R.-W."/>
            <person name="Bruemmer F."/>
            <person name="Labrenz M."/>
            <person name="Spormann A.M."/>
            <person name="Op Den Camp H."/>
            <person name="Overmann J."/>
            <person name="Amann R."/>
            <person name="Jetten M.S.M."/>
            <person name="Mascher T."/>
            <person name="Medema M.H."/>
            <person name="Devos D.P."/>
            <person name="Kaster A.-K."/>
            <person name="Ovreas L."/>
            <person name="Rohde M."/>
            <person name="Galperin M.Y."/>
            <person name="Jogler C."/>
        </authorList>
    </citation>
    <scope>NUCLEOTIDE SEQUENCE [LARGE SCALE GENOMIC DNA]</scope>
    <source>
        <strain evidence="1 2">Poly41</strain>
    </source>
</reference>
<sequence>MVANPSTPNRNDSEPDPLRLLTEDVIPLKDVPAELPNRVDVSSVWRWAMRGVGGIRLETVKVGGKKLTSRQAVTRFIRATSRN</sequence>
<comment type="caution">
    <text evidence="1">The sequence shown here is derived from an EMBL/GenBank/DDBJ whole genome shotgun (WGS) entry which is preliminary data.</text>
</comment>
<dbReference type="AlphaFoldDB" id="A0A5C6CSJ6"/>
<dbReference type="Proteomes" id="UP000319143">
    <property type="component" value="Unassembled WGS sequence"/>
</dbReference>
<dbReference type="Pfam" id="PF07618">
    <property type="entry name" value="DUF1580"/>
    <property type="match status" value="1"/>
</dbReference>
<dbReference type="OrthoDB" id="290434at2"/>
<evidence type="ECO:0000313" key="1">
    <source>
        <dbReference type="EMBL" id="TWU27923.1"/>
    </source>
</evidence>
<evidence type="ECO:0008006" key="3">
    <source>
        <dbReference type="Google" id="ProtNLM"/>
    </source>
</evidence>
<accession>A0A5C6CSJ6</accession>
<protein>
    <recommendedName>
        <fullName evidence="3">DUF1580 domain-containing protein</fullName>
    </recommendedName>
</protein>
<evidence type="ECO:0000313" key="2">
    <source>
        <dbReference type="Proteomes" id="UP000319143"/>
    </source>
</evidence>
<keyword evidence="2" id="KW-1185">Reference proteome</keyword>
<dbReference type="RefSeq" id="WP_146531667.1">
    <property type="nucleotide sequence ID" value="NZ_SJPV01000036.1"/>
</dbReference>
<dbReference type="InterPro" id="IPR011474">
    <property type="entry name" value="DUF1580"/>
</dbReference>
<proteinExistence type="predicted"/>